<evidence type="ECO:0000259" key="12">
    <source>
        <dbReference type="PROSITE" id="PS51674"/>
    </source>
</evidence>
<evidence type="ECO:0000256" key="2">
    <source>
        <dbReference type="ARBA" id="ARBA00006597"/>
    </source>
</evidence>
<feature type="binding site" evidence="11">
    <location>
        <position position="34"/>
    </location>
    <ligand>
        <name>[4Fe-4S] cluster</name>
        <dbReference type="ChEBI" id="CHEBI:49883"/>
    </ligand>
</feature>
<evidence type="ECO:0000256" key="4">
    <source>
        <dbReference type="ARBA" id="ARBA00022723"/>
    </source>
</evidence>
<dbReference type="PANTHER" id="PTHR38839">
    <property type="entry name" value="TRANSCRIPTIONAL REGULATOR WHID-RELATED"/>
    <property type="match status" value="1"/>
</dbReference>
<dbReference type="RefSeq" id="WP_246298524.1">
    <property type="nucleotide sequence ID" value="NZ_JACCBG010000001.1"/>
</dbReference>
<keyword evidence="9 11" id="KW-1015">Disulfide bond</keyword>
<dbReference type="PANTHER" id="PTHR38839:SF7">
    <property type="entry name" value="TRANSCRIPTIONAL REGULATOR WHIB4"/>
    <property type="match status" value="1"/>
</dbReference>
<dbReference type="GO" id="GO:0051539">
    <property type="term" value="F:4 iron, 4 sulfur cluster binding"/>
    <property type="evidence" value="ECO:0007669"/>
    <property type="project" value="UniProtKB-UniRule"/>
</dbReference>
<dbReference type="Pfam" id="PF02467">
    <property type="entry name" value="Whib"/>
    <property type="match status" value="1"/>
</dbReference>
<keyword evidence="4 11" id="KW-0479">Metal-binding</keyword>
<comment type="similarity">
    <text evidence="2 11">Belongs to the WhiB family.</text>
</comment>
<dbReference type="GO" id="GO:0045454">
    <property type="term" value="P:cell redox homeostasis"/>
    <property type="evidence" value="ECO:0007669"/>
    <property type="project" value="TreeGrafter"/>
</dbReference>
<keyword evidence="8 11" id="KW-0238">DNA-binding</keyword>
<evidence type="ECO:0000313" key="13">
    <source>
        <dbReference type="EMBL" id="NYD43643.1"/>
    </source>
</evidence>
<dbReference type="GO" id="GO:0046872">
    <property type="term" value="F:metal ion binding"/>
    <property type="evidence" value="ECO:0007669"/>
    <property type="project" value="UniProtKB-KW"/>
</dbReference>
<feature type="binding site" evidence="11">
    <location>
        <position position="12"/>
    </location>
    <ligand>
        <name>[4Fe-4S] cluster</name>
        <dbReference type="ChEBI" id="CHEBI:49883"/>
    </ligand>
</feature>
<evidence type="ECO:0000256" key="8">
    <source>
        <dbReference type="ARBA" id="ARBA00023125"/>
    </source>
</evidence>
<dbReference type="HAMAP" id="MF_01479">
    <property type="entry name" value="WhiB"/>
    <property type="match status" value="1"/>
</dbReference>
<evidence type="ECO:0000256" key="6">
    <source>
        <dbReference type="ARBA" id="ARBA00023014"/>
    </source>
</evidence>
<keyword evidence="6 11" id="KW-0411">Iron-sulfur</keyword>
<evidence type="ECO:0000256" key="3">
    <source>
        <dbReference type="ARBA" id="ARBA00022485"/>
    </source>
</evidence>
<keyword evidence="14" id="KW-1185">Reference proteome</keyword>
<dbReference type="GO" id="GO:0045892">
    <property type="term" value="P:negative regulation of DNA-templated transcription"/>
    <property type="evidence" value="ECO:0007669"/>
    <property type="project" value="TreeGrafter"/>
</dbReference>
<comment type="caution">
    <text evidence="13">The sequence shown here is derived from an EMBL/GenBank/DDBJ whole genome shotgun (WGS) entry which is preliminary data.</text>
</comment>
<evidence type="ECO:0000256" key="10">
    <source>
        <dbReference type="ARBA" id="ARBA00023163"/>
    </source>
</evidence>
<proteinExistence type="inferred from homology"/>
<organism evidence="13 14">
    <name type="scientific">Nocardioides panaciterrulae</name>
    <dbReference type="NCBI Taxonomy" id="661492"/>
    <lineage>
        <taxon>Bacteria</taxon>
        <taxon>Bacillati</taxon>
        <taxon>Actinomycetota</taxon>
        <taxon>Actinomycetes</taxon>
        <taxon>Propionibacteriales</taxon>
        <taxon>Nocardioidaceae</taxon>
        <taxon>Nocardioides</taxon>
    </lineage>
</organism>
<dbReference type="InterPro" id="IPR003482">
    <property type="entry name" value="Whib"/>
</dbReference>
<dbReference type="GO" id="GO:0047134">
    <property type="term" value="F:protein-disulfide reductase [NAD(P)H] activity"/>
    <property type="evidence" value="ECO:0007669"/>
    <property type="project" value="TreeGrafter"/>
</dbReference>
<sequence>MWVEDWTAKAACRQAQPDQLFVRGAEQNKAKQMCAGCPVRTECLAEALDNQIEWGVWGGMTERERRALLRRKPNASWRAVLEAARDQAPGAPVAPVASVVPVVPVVKAATLA</sequence>
<dbReference type="AlphaFoldDB" id="A0A7Y9JCP6"/>
<evidence type="ECO:0000256" key="1">
    <source>
        <dbReference type="ARBA" id="ARBA00004496"/>
    </source>
</evidence>
<evidence type="ECO:0000313" key="14">
    <source>
        <dbReference type="Proteomes" id="UP000535511"/>
    </source>
</evidence>
<dbReference type="GO" id="GO:0003677">
    <property type="term" value="F:DNA binding"/>
    <property type="evidence" value="ECO:0007669"/>
    <property type="project" value="UniProtKB-UniRule"/>
</dbReference>
<evidence type="ECO:0000256" key="11">
    <source>
        <dbReference type="HAMAP-Rule" id="MF_01479"/>
    </source>
</evidence>
<name>A0A7Y9JCP6_9ACTN</name>
<evidence type="ECO:0000256" key="7">
    <source>
        <dbReference type="ARBA" id="ARBA00023015"/>
    </source>
</evidence>
<dbReference type="GO" id="GO:0005737">
    <property type="term" value="C:cytoplasm"/>
    <property type="evidence" value="ECO:0007669"/>
    <property type="project" value="UniProtKB-SubCell"/>
</dbReference>
<reference evidence="13 14" key="1">
    <citation type="submission" date="2020-07" db="EMBL/GenBank/DDBJ databases">
        <title>Sequencing the genomes of 1000 actinobacteria strains.</title>
        <authorList>
            <person name="Klenk H.-P."/>
        </authorList>
    </citation>
    <scope>NUCLEOTIDE SEQUENCE [LARGE SCALE GENOMIC DNA]</scope>
    <source>
        <strain evidence="13 14">DSM 21350</strain>
    </source>
</reference>
<dbReference type="InterPro" id="IPR034768">
    <property type="entry name" value="4FE4S_WBL"/>
</dbReference>
<comment type="subcellular location">
    <subcellularLocation>
        <location evidence="1 11">Cytoplasm</location>
    </subcellularLocation>
</comment>
<dbReference type="GO" id="GO:0035731">
    <property type="term" value="F:dinitrosyl-iron complex binding"/>
    <property type="evidence" value="ECO:0007669"/>
    <property type="project" value="UniProtKB-UniRule"/>
</dbReference>
<comment type="PTM">
    <text evidence="11">Upon Fe-S cluster removal intramolecular disulfide bonds are formed.</text>
</comment>
<gene>
    <name evidence="11" type="primary">whiB</name>
    <name evidence="13" type="ORF">BJZ21_003726</name>
</gene>
<keyword evidence="3 11" id="KW-0004">4Fe-4S</keyword>
<dbReference type="EMBL" id="JACCBG010000001">
    <property type="protein sequence ID" value="NYD43643.1"/>
    <property type="molecule type" value="Genomic_DNA"/>
</dbReference>
<feature type="binding site" evidence="11">
    <location>
        <position position="37"/>
    </location>
    <ligand>
        <name>[4Fe-4S] cluster</name>
        <dbReference type="ChEBI" id="CHEBI:49883"/>
    </ligand>
</feature>
<feature type="binding site" evidence="11">
    <location>
        <position position="43"/>
    </location>
    <ligand>
        <name>[4Fe-4S] cluster</name>
        <dbReference type="ChEBI" id="CHEBI:49883"/>
    </ligand>
</feature>
<comment type="PTM">
    <text evidence="11">The Fe-S cluster can be nitrosylated by nitric oxide (NO).</text>
</comment>
<evidence type="ECO:0000256" key="9">
    <source>
        <dbReference type="ARBA" id="ARBA00023157"/>
    </source>
</evidence>
<keyword evidence="11" id="KW-0963">Cytoplasm</keyword>
<protein>
    <recommendedName>
        <fullName evidence="11">Transcriptional regulator WhiB</fullName>
    </recommendedName>
</protein>
<comment type="cofactor">
    <cofactor evidence="11">
        <name>[4Fe-4S] cluster</name>
        <dbReference type="ChEBI" id="CHEBI:49883"/>
    </cofactor>
    <text evidence="11">Binds 1 [4Fe-4S] cluster per subunit. Following nitrosylation of the [4Fe-4S] cluster binds 1 [4Fe-8(NO)] cluster per subunit.</text>
</comment>
<dbReference type="PROSITE" id="PS51674">
    <property type="entry name" value="4FE4S_WBL"/>
    <property type="match status" value="1"/>
</dbReference>
<feature type="domain" description="4Fe-4S Wbl-type" evidence="12">
    <location>
        <begin position="11"/>
        <end position="67"/>
    </location>
</feature>
<dbReference type="Proteomes" id="UP000535511">
    <property type="component" value="Unassembled WGS sequence"/>
</dbReference>
<evidence type="ECO:0000256" key="5">
    <source>
        <dbReference type="ARBA" id="ARBA00023004"/>
    </source>
</evidence>
<keyword evidence="5 11" id="KW-0408">Iron</keyword>
<accession>A0A7Y9JCP6</accession>
<keyword evidence="10 11" id="KW-0804">Transcription</keyword>
<keyword evidence="7 11" id="KW-0805">Transcription regulation</keyword>
<comment type="function">
    <text evidence="11">Acts as a transcriptional regulator. Probably redox-responsive. The apo- but not holo-form probably binds DNA.</text>
</comment>